<evidence type="ECO:0000313" key="5">
    <source>
        <dbReference type="EMBL" id="BBH17187.1"/>
    </source>
</evidence>
<dbReference type="Pfam" id="PF09250">
    <property type="entry name" value="Prim-Pol"/>
    <property type="match status" value="1"/>
</dbReference>
<dbReference type="AlphaFoldDB" id="A0A3G9IE03"/>
<reference evidence="5 6" key="1">
    <citation type="submission" date="2018-11" db="EMBL/GenBank/DDBJ databases">
        <title>Complete genome sequence of Nocardioides baekrokdamisoli strain KCTC 39748.</title>
        <authorList>
            <person name="Kang S.W."/>
            <person name="Lee K.C."/>
            <person name="Kim K.K."/>
            <person name="Kim J.S."/>
            <person name="Kim D.S."/>
            <person name="Ko S.H."/>
            <person name="Yang S.H."/>
            <person name="Shin Y.K."/>
            <person name="Lee J.S."/>
        </authorList>
    </citation>
    <scope>NUCLEOTIDE SEQUENCE [LARGE SCALE GENOMIC DNA]</scope>
    <source>
        <strain evidence="5 6">KCTC 39748</strain>
    </source>
</reference>
<dbReference type="GO" id="GO:0016787">
    <property type="term" value="F:hydrolase activity"/>
    <property type="evidence" value="ECO:0007669"/>
    <property type="project" value="UniProtKB-KW"/>
</dbReference>
<dbReference type="SMART" id="SM00943">
    <property type="entry name" value="Prim-Pol"/>
    <property type="match status" value="1"/>
</dbReference>
<dbReference type="PROSITE" id="PS51206">
    <property type="entry name" value="SF3_HELICASE_1"/>
    <property type="match status" value="1"/>
</dbReference>
<dbReference type="PANTHER" id="PTHR35372">
    <property type="entry name" value="ATP BINDING PROTEIN-RELATED"/>
    <property type="match status" value="1"/>
</dbReference>
<keyword evidence="3 5" id="KW-0067">ATP-binding</keyword>
<gene>
    <name evidence="5" type="ORF">Back2_14740</name>
</gene>
<dbReference type="OrthoDB" id="9763644at2"/>
<dbReference type="InterPro" id="IPR014818">
    <property type="entry name" value="Phage/plasmid_primase_P4_C"/>
</dbReference>
<dbReference type="SUPFAM" id="SSF56747">
    <property type="entry name" value="Prim-pol domain"/>
    <property type="match status" value="1"/>
</dbReference>
<name>A0A3G9IE03_9ACTN</name>
<dbReference type="Pfam" id="PF08706">
    <property type="entry name" value="D5_N"/>
    <property type="match status" value="1"/>
</dbReference>
<dbReference type="InterPro" id="IPR014015">
    <property type="entry name" value="Helicase_SF3_DNA-vir"/>
</dbReference>
<evidence type="ECO:0000313" key="6">
    <source>
        <dbReference type="Proteomes" id="UP000271573"/>
    </source>
</evidence>
<dbReference type="InterPro" id="IPR045455">
    <property type="entry name" value="NrS-1_pol-like_helicase"/>
</dbReference>
<dbReference type="InterPro" id="IPR006500">
    <property type="entry name" value="Helicase_put_C_phage/plasmid"/>
</dbReference>
<evidence type="ECO:0000259" key="4">
    <source>
        <dbReference type="PROSITE" id="PS51206"/>
    </source>
</evidence>
<dbReference type="PANTHER" id="PTHR35372:SF2">
    <property type="entry name" value="SF3 HELICASE DOMAIN-CONTAINING PROTEIN"/>
    <property type="match status" value="1"/>
</dbReference>
<dbReference type="GO" id="GO:0005524">
    <property type="term" value="F:ATP binding"/>
    <property type="evidence" value="ECO:0007669"/>
    <property type="project" value="UniProtKB-KW"/>
</dbReference>
<dbReference type="KEGG" id="nbe:Back2_14740"/>
<organism evidence="5 6">
    <name type="scientific">Nocardioides baekrokdamisoli</name>
    <dbReference type="NCBI Taxonomy" id="1804624"/>
    <lineage>
        <taxon>Bacteria</taxon>
        <taxon>Bacillati</taxon>
        <taxon>Actinomycetota</taxon>
        <taxon>Actinomycetes</taxon>
        <taxon>Propionibacteriales</taxon>
        <taxon>Nocardioidaceae</taxon>
        <taxon>Nocardioides</taxon>
    </lineage>
</organism>
<keyword evidence="1" id="KW-0547">Nucleotide-binding</keyword>
<keyword evidence="2" id="KW-0378">Hydrolase</keyword>
<evidence type="ECO:0000256" key="1">
    <source>
        <dbReference type="ARBA" id="ARBA00022741"/>
    </source>
</evidence>
<dbReference type="Gene3D" id="3.40.50.300">
    <property type="entry name" value="P-loop containing nucleotide triphosphate hydrolases"/>
    <property type="match status" value="1"/>
</dbReference>
<feature type="domain" description="SF3 helicase" evidence="4">
    <location>
        <begin position="509"/>
        <end position="667"/>
    </location>
</feature>
<accession>A0A3G9IE03</accession>
<dbReference type="InterPro" id="IPR027417">
    <property type="entry name" value="P-loop_NTPase"/>
</dbReference>
<dbReference type="InterPro" id="IPR051620">
    <property type="entry name" value="ORF904-like_C"/>
</dbReference>
<sequence length="811" mass="89254">MTSKRKIAERDRGLGWEVIPVVPGGKSPTASAVGRTGHAGVAATDEEFAAWCENDWCEEFEESAANVARRLADTLIVIDVDNMKGKLGGKYLAILEKTLGVLPRTYKVTRYSPDDVHGHLYFRVPGGRRWLSTVQNKYDGRTVSFNIDIRSRGVSYVLAPGSTIDATTYVAYDQRSGMPAYDVGPDSKVIADLPQPWIEYLSRGRISDRPPAAADSSASLSEWVELVRPGKQSSRVEAVVAGFRQSVATGGSVHELMVPVTAKLVAMAAQNEPGVVSALEQIKSEFIRALPAHRARGWTDARSVAEFDRAVLGAIQKYGNLPQLRALSENRYRLPDIEVALPDGQQPGEFTDAALAPRIARELSDLGSPVAWNSGLGWLQWTGKKWLTCDVASVTESVRRHVQEWFGREVNAGFIEKDRFAALRAIQARGRINAVVALMQGHVEREQEAFDRHLDLLNAQNGVVDLRTGEVKPHDPEYGFTRITAVDYNPASAGTSADWALAKEALPELEREYLLARLGQAVTGYPPDDDRLIFLVGGGANGKTTLMKPVIEALGEFAGVARQEILISSSGQHPEVFMDLFGRRVMLLDETAEGRLDSLRLKRLVGTEKMTGRHMYRSAIVWDPTHAILVASNHLAEIPDSDRGTWRRLLLIKFPFVFGGNEDVHGDLARPIDVNLRHRLNSTVVREAVVAELVQHAMNWFASGMRLPAPPTPVLRETHAWRDESDLVGQFAADCLVADPGEGVALSRVTAAYNAWAAGRGHAEISQTMLKKRLISHERLPEGLKFVEQRKRLAGNRNPIAAWVGVRLSQG</sequence>
<dbReference type="Proteomes" id="UP000271573">
    <property type="component" value="Chromosome"/>
</dbReference>
<evidence type="ECO:0000256" key="3">
    <source>
        <dbReference type="ARBA" id="ARBA00022840"/>
    </source>
</evidence>
<keyword evidence="6" id="KW-1185">Reference proteome</keyword>
<dbReference type="EMBL" id="AP019307">
    <property type="protein sequence ID" value="BBH17187.1"/>
    <property type="molecule type" value="Genomic_DNA"/>
</dbReference>
<dbReference type="Pfam" id="PF19263">
    <property type="entry name" value="DUF5906"/>
    <property type="match status" value="1"/>
</dbReference>
<dbReference type="InterPro" id="IPR015330">
    <property type="entry name" value="DNA_primase/pol_bifunc_N"/>
</dbReference>
<evidence type="ECO:0000256" key="2">
    <source>
        <dbReference type="ARBA" id="ARBA00022801"/>
    </source>
</evidence>
<dbReference type="CDD" id="cd04859">
    <property type="entry name" value="Prim_Pol"/>
    <property type="match status" value="1"/>
</dbReference>
<dbReference type="SMART" id="SM00885">
    <property type="entry name" value="D5_N"/>
    <property type="match status" value="1"/>
</dbReference>
<dbReference type="NCBIfam" id="TIGR01613">
    <property type="entry name" value="primase_Cterm"/>
    <property type="match status" value="1"/>
</dbReference>
<proteinExistence type="predicted"/>
<dbReference type="SUPFAM" id="SSF52540">
    <property type="entry name" value="P-loop containing nucleoside triphosphate hydrolases"/>
    <property type="match status" value="1"/>
</dbReference>
<protein>
    <submittedName>
        <fullName evidence="5">ATP-binding protein</fullName>
    </submittedName>
</protein>